<protein>
    <submittedName>
        <fullName evidence="2">NEDD4-binding protein 2-like 2 isoform X1</fullName>
    </submittedName>
</protein>
<name>A0AC55DE27_ECHTE</name>
<sequence>MPYGDTEAPAMGVGGKGLSGPCCKKLKSAEGPCAPCRCSGRADLPGVQETAPGAAPGVPASNHPQRERSSPLGGAGPEPDVLPHAPVAGVGPQMPADDGIYSTSKAFIGPLYKPPEKEKKAGDRKKDTGRRGRVPGGRGEKPLSATPKPEFDSELCQFYREIEELEQETDDVGAGCQAPAAPVQEQLTAGQDLRRGFLRAAEEEEQGQLKALSATSQQPVGLEPGSYPDHDHGQAASRPLCDGPMTSFPPIGRPVPPFLVPHGSLPPPLPTFNCHLNFRRFHPLPYPPLPHPALHMFPAHEGSPLRGNGCSTGPPGWGCPAPERPNEHPDCLGGHRGTPPCGGVPGLPEGLGRNSLGGATEGHWMDLPLDRWPDGDLPVDRWPGGDLPLDRWPDGDLPVDRWPGGDLPVDRWLGGDLPVDGWPGRDLPVDGWPGRDLPMDRWPGGDLPVDRWPRVDVPVDSWLPGVDLPMDRCPRADVIGDRWPRGDMPVDRWLPGVDLPMDRCARADVTEDRWPRGDLPVDSWSGVDMHLPPPQQAQEEKLEKWQKLLILLRGLPGSGKTTLSRSLLGESPEGIVFSTDDYFRCQDGYSYNANQLGDAHDWNQSRAKEAISQGRSPIIIDNTNTQAWEMRPYVEMAIGQGYRVEFHEPKTWWKFDPEELEKRNKHGVSRKKIAQMLERYEFDVSPALVMNAVEPSHKSALRPPPPEWRPRWGGPLGSHSQTDVPRDY</sequence>
<dbReference type="Proteomes" id="UP000694863">
    <property type="component" value="Unplaced"/>
</dbReference>
<proteinExistence type="predicted"/>
<dbReference type="RefSeq" id="XP_045149998.1">
    <property type="nucleotide sequence ID" value="XM_045294063.1"/>
</dbReference>
<organism evidence="1 2">
    <name type="scientific">Echinops telfairi</name>
    <name type="common">Lesser hedgehog tenrec</name>
    <dbReference type="NCBI Taxonomy" id="9371"/>
    <lineage>
        <taxon>Eukaryota</taxon>
        <taxon>Metazoa</taxon>
        <taxon>Chordata</taxon>
        <taxon>Craniata</taxon>
        <taxon>Vertebrata</taxon>
        <taxon>Euteleostomi</taxon>
        <taxon>Mammalia</taxon>
        <taxon>Eutheria</taxon>
        <taxon>Afrotheria</taxon>
        <taxon>Tenrecidae</taxon>
        <taxon>Tenrecinae</taxon>
        <taxon>Echinops</taxon>
    </lineage>
</organism>
<accession>A0AC55DE27</accession>
<keyword evidence="1" id="KW-1185">Reference proteome</keyword>
<evidence type="ECO:0000313" key="2">
    <source>
        <dbReference type="RefSeq" id="XP_045149998.1"/>
    </source>
</evidence>
<gene>
    <name evidence="2" type="primary">N4BP2L2</name>
</gene>
<reference evidence="2" key="1">
    <citation type="submission" date="2025-08" db="UniProtKB">
        <authorList>
            <consortium name="RefSeq"/>
        </authorList>
    </citation>
    <scope>IDENTIFICATION</scope>
</reference>
<evidence type="ECO:0000313" key="1">
    <source>
        <dbReference type="Proteomes" id="UP000694863"/>
    </source>
</evidence>